<feature type="compositionally biased region" description="Basic and acidic residues" evidence="1">
    <location>
        <begin position="157"/>
        <end position="193"/>
    </location>
</feature>
<dbReference type="InterPro" id="IPR001173">
    <property type="entry name" value="Glyco_trans_2-like"/>
</dbReference>
<evidence type="ECO:0000313" key="3">
    <source>
        <dbReference type="EMBL" id="KYK69417.1"/>
    </source>
</evidence>
<dbReference type="SUPFAM" id="SSF53448">
    <property type="entry name" value="Nucleotide-diphospho-sugar transferases"/>
    <property type="match status" value="1"/>
</dbReference>
<reference evidence="4" key="1">
    <citation type="submission" date="2016-03" db="EMBL/GenBank/DDBJ databases">
        <authorList>
            <person name="Sibley D."/>
            <person name="Venepally P."/>
            <person name="Karamycheva S."/>
            <person name="Hadjithomas M."/>
            <person name="Khan A."/>
            <person name="Brunk B."/>
            <person name="Roos D."/>
            <person name="Caler E."/>
            <person name="Lorenzi H."/>
        </authorList>
    </citation>
    <scope>NUCLEOTIDE SEQUENCE [LARGE SCALE GENOMIC DNA]</scope>
    <source>
        <strain evidence="4">TgCatPRC2</strain>
    </source>
</reference>
<feature type="domain" description="Glycosyltransferase 2-like" evidence="2">
    <location>
        <begin position="428"/>
        <end position="535"/>
    </location>
</feature>
<dbReference type="EMBL" id="AHZP02000803">
    <property type="protein sequence ID" value="KYK69417.1"/>
    <property type="molecule type" value="Genomic_DNA"/>
</dbReference>
<evidence type="ECO:0000256" key="1">
    <source>
        <dbReference type="SAM" id="MobiDB-lite"/>
    </source>
</evidence>
<dbReference type="VEuPathDB" id="ToxoDB:TGPRC2_288390"/>
<accession>A0A151HJ76</accession>
<gene>
    <name evidence="3" type="ORF">TGPRC2_288390</name>
</gene>
<sequence length="666" mass="71413">MYANATGEQESLAAMDLADASDLLLLDPRDTQCPRFPRILYRSPLYSTLGIPLPSHSSNAHFSASASCPASPPAASSSLSSSSSSSNETRGDRVTVSVIMTVKDAAPFVEAAVNSLLAQTFVVRTSNLPASGRSAEAGEKPPALSALSPSAGTAHASEQKKEGRRGDGKPRKEGDSKEEKQDRAEDRDAKEERQGEEDEGYKEREEEGDMWRDEAGEDATNRTVDVLSPSDRPHAYPSDDTPSSLRQSCDAYLQSSLPSSSSSPFSSSAPSPSSSSSPLSSPSPSPSSSLTSSSPASASPASATLEDSDGPLEICIFDDASSDATVTVILEKLAPKCLEKGVLLTLAVAPLSTSPSVSPPVFSSSSLSSSSCSLSSSSSSSVSSSSVSSSSSVASSSVSVAFSSSVASSSVSVAFSSSVASSSSVSSSSVSVASSSAGGGVGYGRNQAVRVCCGEFLCFMDADDESLPERIDAQLREARRRPDTIVGCSFVRDPPDSTPRYTQWLNSLSQSQLVTSRFRECTLLMPTWFMHRDVFLRVGGFVERGQLRFRQFFRSFKAQQNPTADADCRLPPALPEDLLFLYRHLREGGCLCRLERPLYIYKYHDKCTSFAISSDLLWTLRIKEFQTEVMERHPKRPWIIWSVGEKKKAQTQRGRETRRPFLCSSL</sequence>
<feature type="region of interest" description="Disordered" evidence="1">
    <location>
        <begin position="62"/>
        <end position="92"/>
    </location>
</feature>
<feature type="region of interest" description="Disordered" evidence="1">
    <location>
        <begin position="131"/>
        <end position="306"/>
    </location>
</feature>
<dbReference type="Pfam" id="PF00535">
    <property type="entry name" value="Glycos_transf_2"/>
    <property type="match status" value="1"/>
</dbReference>
<dbReference type="AlphaFoldDB" id="A0A151HJ76"/>
<proteinExistence type="predicted"/>
<dbReference type="Gene3D" id="3.90.550.10">
    <property type="entry name" value="Spore Coat Polysaccharide Biosynthesis Protein SpsA, Chain A"/>
    <property type="match status" value="1"/>
</dbReference>
<evidence type="ECO:0000313" key="4">
    <source>
        <dbReference type="Proteomes" id="UP000075225"/>
    </source>
</evidence>
<comment type="caution">
    <text evidence="3">The sequence shown here is derived from an EMBL/GenBank/DDBJ whole genome shotgun (WGS) entry which is preliminary data.</text>
</comment>
<feature type="compositionally biased region" description="Low complexity" evidence="1">
    <location>
        <begin position="255"/>
        <end position="303"/>
    </location>
</feature>
<feature type="compositionally biased region" description="Basic and acidic residues" evidence="1">
    <location>
        <begin position="201"/>
        <end position="214"/>
    </location>
</feature>
<name>A0A151HJ76_TOXGO</name>
<evidence type="ECO:0000259" key="2">
    <source>
        <dbReference type="Pfam" id="PF00535"/>
    </source>
</evidence>
<feature type="compositionally biased region" description="Low complexity" evidence="1">
    <location>
        <begin position="62"/>
        <end position="86"/>
    </location>
</feature>
<organism evidence="3 4">
    <name type="scientific">Toxoplasma gondii TgCatPRC2</name>
    <dbReference type="NCBI Taxonomy" id="1130821"/>
    <lineage>
        <taxon>Eukaryota</taxon>
        <taxon>Sar</taxon>
        <taxon>Alveolata</taxon>
        <taxon>Apicomplexa</taxon>
        <taxon>Conoidasida</taxon>
        <taxon>Coccidia</taxon>
        <taxon>Eucoccidiorida</taxon>
        <taxon>Eimeriorina</taxon>
        <taxon>Sarcocystidae</taxon>
        <taxon>Toxoplasma</taxon>
    </lineage>
</organism>
<dbReference type="GO" id="GO:0016758">
    <property type="term" value="F:hexosyltransferase activity"/>
    <property type="evidence" value="ECO:0007669"/>
    <property type="project" value="UniProtKB-ARBA"/>
</dbReference>
<dbReference type="OrthoDB" id="206708at2759"/>
<protein>
    <submittedName>
        <fullName evidence="3">B3GNTL1 protein</fullName>
    </submittedName>
</protein>
<dbReference type="PANTHER" id="PTHR22916:SF3">
    <property type="entry name" value="UDP-GLCNAC:BETAGAL BETA-1,3-N-ACETYLGLUCOSAMINYLTRANSFERASE-LIKE PROTEIN 1"/>
    <property type="match status" value="1"/>
</dbReference>
<dbReference type="PANTHER" id="PTHR22916">
    <property type="entry name" value="GLYCOSYLTRANSFERASE"/>
    <property type="match status" value="1"/>
</dbReference>
<dbReference type="InterPro" id="IPR029044">
    <property type="entry name" value="Nucleotide-diphossugar_trans"/>
</dbReference>
<dbReference type="Proteomes" id="UP000075225">
    <property type="component" value="Unassembled WGS sequence"/>
</dbReference>